<feature type="domain" description="Histidine kinase" evidence="6">
    <location>
        <begin position="580"/>
        <end position="797"/>
    </location>
</feature>
<evidence type="ECO:0000313" key="10">
    <source>
        <dbReference type="Proteomes" id="UP000253919"/>
    </source>
</evidence>
<evidence type="ECO:0000259" key="7">
    <source>
        <dbReference type="PROSITE" id="PS50112"/>
    </source>
</evidence>
<dbReference type="InterPro" id="IPR000014">
    <property type="entry name" value="PAS"/>
</dbReference>
<dbReference type="OrthoDB" id="9766459at2"/>
<dbReference type="SUPFAM" id="SSF55785">
    <property type="entry name" value="PYP-like sensor domain (PAS domain)"/>
    <property type="match status" value="4"/>
</dbReference>
<feature type="domain" description="PAS" evidence="7">
    <location>
        <begin position="443"/>
        <end position="513"/>
    </location>
</feature>
<sequence length="801" mass="91171">MSLKLDKSKLQVFETVPDLYLILSPDLIILNASNAYLEATFTLREQLTGKHIFEAFPDNPEHVDADGVSKVRSSLEYVLKHKTPHQMEVQRYDVPRPAHLGTGFEEKFWYPIHTPVLNATQEVEYIIQKVVDITKEVQREAEYKSFVKKSAQQIEQAVSSKNQIQVEREKLYSLFMQAPAIIAVLTGPDHVFELANPRFRELVGIDRPLIGKRVREALPEIEGQGFFELLDQVYGTGIPFRGTETPVRLDALNTGQLEQRYFDFIYQPLRNDSGEMQGILAFLVDVTEKVAARQRAAALQAELLANAQKLIQERETYYQVFEQTPAAICIQRGPEHRFEYFNAAYQLLFPDRELQGQPVAEALPETVIGGFVALLDQVYQTGETYFGYERPLTIIQPDGSRGEEIYFTFTYQAYRENGQIVGISTFAYNVTQQVHERQQAAQMAADLKLVAANAPVFIFRTDATGHITYVNDSLLEWSGLRINPNQLDQVWDMVHPDDLPELNQSFTQALRAGQPWESPVYRIRRRDGEYRWSITRTQPYFTPDQKLVGYSGVNVEIHAQIELQQQLTRTNVDLDNFIYTASHDLKAPILNIEGLLEALQYQLPAESLLAEDVQVTLDLMQNSVQRFKRTIGHLTEVTKLQKENNAAAIPIHLPALLTEVQLDLAHLIQASQAQIEVAVDDCPTIQFSAKNLRSIVYNLLSNALKYRSPLRVPFIRVHCRETAEYQVLSVTDNGLGMDLTGNNKLFSMFQRLHTHVEGSGIGLYMVKKIIENAGGKIQVQSAVDQGSTFQVYFRRNKEQVQ</sequence>
<dbReference type="PROSITE" id="PS50109">
    <property type="entry name" value="HIS_KIN"/>
    <property type="match status" value="1"/>
</dbReference>
<dbReference type="SMART" id="SM00388">
    <property type="entry name" value="HisKA"/>
    <property type="match status" value="1"/>
</dbReference>
<accession>A0A369Q1T6</accession>
<keyword evidence="4 9" id="KW-0808">Transferase</keyword>
<dbReference type="Gene3D" id="3.30.450.20">
    <property type="entry name" value="PAS domain"/>
    <property type="match status" value="4"/>
</dbReference>
<dbReference type="InterPro" id="IPR013656">
    <property type="entry name" value="PAS_4"/>
</dbReference>
<dbReference type="Gene3D" id="1.10.287.130">
    <property type="match status" value="1"/>
</dbReference>
<protein>
    <recommendedName>
        <fullName evidence="2">histidine kinase</fullName>
        <ecNumber evidence="2">2.7.13.3</ecNumber>
    </recommendedName>
</protein>
<dbReference type="Proteomes" id="UP000253919">
    <property type="component" value="Unassembled WGS sequence"/>
</dbReference>
<evidence type="ECO:0000256" key="4">
    <source>
        <dbReference type="ARBA" id="ARBA00022679"/>
    </source>
</evidence>
<dbReference type="Pfam" id="PF08447">
    <property type="entry name" value="PAS_3"/>
    <property type="match status" value="1"/>
</dbReference>
<dbReference type="Pfam" id="PF08448">
    <property type="entry name" value="PAS_4"/>
    <property type="match status" value="3"/>
</dbReference>
<dbReference type="AlphaFoldDB" id="A0A369Q1T6"/>
<dbReference type="PROSITE" id="PS50112">
    <property type="entry name" value="PAS"/>
    <property type="match status" value="1"/>
</dbReference>
<dbReference type="SUPFAM" id="SSF55874">
    <property type="entry name" value="ATPase domain of HSP90 chaperone/DNA topoisomerase II/histidine kinase"/>
    <property type="match status" value="1"/>
</dbReference>
<organism evidence="9 10">
    <name type="scientific">Adhaeribacter pallidiroseus</name>
    <dbReference type="NCBI Taxonomy" id="2072847"/>
    <lineage>
        <taxon>Bacteria</taxon>
        <taxon>Pseudomonadati</taxon>
        <taxon>Bacteroidota</taxon>
        <taxon>Cytophagia</taxon>
        <taxon>Cytophagales</taxon>
        <taxon>Hymenobacteraceae</taxon>
        <taxon>Adhaeribacter</taxon>
    </lineage>
</organism>
<dbReference type="SMART" id="SM00086">
    <property type="entry name" value="PAC"/>
    <property type="match status" value="3"/>
</dbReference>
<dbReference type="InterPro" id="IPR003594">
    <property type="entry name" value="HATPase_dom"/>
</dbReference>
<evidence type="ECO:0000259" key="6">
    <source>
        <dbReference type="PROSITE" id="PS50109"/>
    </source>
</evidence>
<comment type="caution">
    <text evidence="9">The sequence shown here is derived from an EMBL/GenBank/DDBJ whole genome shotgun (WGS) entry which is preliminary data.</text>
</comment>
<comment type="catalytic activity">
    <reaction evidence="1">
        <text>ATP + protein L-histidine = ADP + protein N-phospho-L-histidine.</text>
        <dbReference type="EC" id="2.7.13.3"/>
    </reaction>
</comment>
<dbReference type="GO" id="GO:0000155">
    <property type="term" value="F:phosphorelay sensor kinase activity"/>
    <property type="evidence" value="ECO:0007669"/>
    <property type="project" value="InterPro"/>
</dbReference>
<dbReference type="PROSITE" id="PS50113">
    <property type="entry name" value="PAC"/>
    <property type="match status" value="2"/>
</dbReference>
<dbReference type="SMART" id="SM00091">
    <property type="entry name" value="PAS"/>
    <property type="match status" value="4"/>
</dbReference>
<name>A0A369Q1T6_9BACT</name>
<dbReference type="RefSeq" id="WP_115375910.1">
    <property type="nucleotide sequence ID" value="NZ_QASA01000003.1"/>
</dbReference>
<dbReference type="InterPro" id="IPR005467">
    <property type="entry name" value="His_kinase_dom"/>
</dbReference>
<dbReference type="NCBIfam" id="TIGR00229">
    <property type="entry name" value="sensory_box"/>
    <property type="match status" value="1"/>
</dbReference>
<feature type="domain" description="PAC" evidence="8">
    <location>
        <begin position="517"/>
        <end position="569"/>
    </location>
</feature>
<dbReference type="InterPro" id="IPR003661">
    <property type="entry name" value="HisK_dim/P_dom"/>
</dbReference>
<evidence type="ECO:0000256" key="1">
    <source>
        <dbReference type="ARBA" id="ARBA00000085"/>
    </source>
</evidence>
<dbReference type="InterPro" id="IPR036890">
    <property type="entry name" value="HATPase_C_sf"/>
</dbReference>
<keyword evidence="5 9" id="KW-0418">Kinase</keyword>
<dbReference type="InterPro" id="IPR035965">
    <property type="entry name" value="PAS-like_dom_sf"/>
</dbReference>
<dbReference type="PRINTS" id="PR00344">
    <property type="entry name" value="BCTRLSENSOR"/>
</dbReference>
<evidence type="ECO:0000259" key="8">
    <source>
        <dbReference type="PROSITE" id="PS50113"/>
    </source>
</evidence>
<dbReference type="PANTHER" id="PTHR43304:SF1">
    <property type="entry name" value="PAC DOMAIN-CONTAINING PROTEIN"/>
    <property type="match status" value="1"/>
</dbReference>
<evidence type="ECO:0000256" key="5">
    <source>
        <dbReference type="ARBA" id="ARBA00022777"/>
    </source>
</evidence>
<dbReference type="Pfam" id="PF02518">
    <property type="entry name" value="HATPase_c"/>
    <property type="match status" value="1"/>
</dbReference>
<dbReference type="InterPro" id="IPR052162">
    <property type="entry name" value="Sensor_kinase/Photoreceptor"/>
</dbReference>
<proteinExistence type="predicted"/>
<dbReference type="InterPro" id="IPR000700">
    <property type="entry name" value="PAS-assoc_C"/>
</dbReference>
<dbReference type="InterPro" id="IPR004358">
    <property type="entry name" value="Sig_transdc_His_kin-like_C"/>
</dbReference>
<dbReference type="SMART" id="SM00387">
    <property type="entry name" value="HATPase_c"/>
    <property type="match status" value="1"/>
</dbReference>
<reference evidence="9 10" key="1">
    <citation type="submission" date="2018-04" db="EMBL/GenBank/DDBJ databases">
        <title>Adhaeribacter sp. HMF7616 genome sequencing and assembly.</title>
        <authorList>
            <person name="Kang H."/>
            <person name="Kang J."/>
            <person name="Cha I."/>
            <person name="Kim H."/>
            <person name="Joh K."/>
        </authorList>
    </citation>
    <scope>NUCLEOTIDE SEQUENCE [LARGE SCALE GENOMIC DNA]</scope>
    <source>
        <strain evidence="9 10">HMF7616</strain>
    </source>
</reference>
<evidence type="ECO:0000256" key="3">
    <source>
        <dbReference type="ARBA" id="ARBA00022553"/>
    </source>
</evidence>
<dbReference type="InterPro" id="IPR013655">
    <property type="entry name" value="PAS_fold_3"/>
</dbReference>
<feature type="domain" description="PAC" evidence="8">
    <location>
        <begin position="243"/>
        <end position="298"/>
    </location>
</feature>
<evidence type="ECO:0000313" key="9">
    <source>
        <dbReference type="EMBL" id="RDC58714.1"/>
    </source>
</evidence>
<dbReference type="PANTHER" id="PTHR43304">
    <property type="entry name" value="PHYTOCHROME-LIKE PROTEIN CPH1"/>
    <property type="match status" value="1"/>
</dbReference>
<keyword evidence="3" id="KW-0597">Phosphoprotein</keyword>
<gene>
    <name evidence="9" type="ORF">AHMF7616_05348</name>
</gene>
<dbReference type="InterPro" id="IPR036097">
    <property type="entry name" value="HisK_dim/P_sf"/>
</dbReference>
<dbReference type="CDD" id="cd00082">
    <property type="entry name" value="HisKA"/>
    <property type="match status" value="1"/>
</dbReference>
<dbReference type="EC" id="2.7.13.3" evidence="2"/>
<dbReference type="SUPFAM" id="SSF47384">
    <property type="entry name" value="Homodimeric domain of signal transducing histidine kinase"/>
    <property type="match status" value="1"/>
</dbReference>
<keyword evidence="10" id="KW-1185">Reference proteome</keyword>
<dbReference type="CDD" id="cd00130">
    <property type="entry name" value="PAS"/>
    <property type="match status" value="1"/>
</dbReference>
<evidence type="ECO:0000256" key="2">
    <source>
        <dbReference type="ARBA" id="ARBA00012438"/>
    </source>
</evidence>
<dbReference type="EMBL" id="QASA01000003">
    <property type="protein sequence ID" value="RDC58714.1"/>
    <property type="molecule type" value="Genomic_DNA"/>
</dbReference>
<dbReference type="Gene3D" id="3.30.565.10">
    <property type="entry name" value="Histidine kinase-like ATPase, C-terminal domain"/>
    <property type="match status" value="1"/>
</dbReference>
<dbReference type="InterPro" id="IPR001610">
    <property type="entry name" value="PAC"/>
</dbReference>